<sequence length="171" mass="19960">MEARMYIERWWGEYIGGTDDTCTLIDYLVNREFEIEIPVEIDVKNLLQDFQLTNAREIKDFRQTKDIYFSDDNGHRQDIGCAINFIMDVTAIIVECQKNEKVRLVDLDGGSLDKNAVISLKVEKEELALLRGIVEDFVHHPLHYDLTEFCSEDDMREIAKHCKEIIAELNM</sequence>
<evidence type="ECO:0000313" key="4">
    <source>
        <dbReference type="Proteomes" id="UP000255295"/>
    </source>
</evidence>
<dbReference type="AlphaFoldDB" id="A0A2S0K194"/>
<organism evidence="1 3">
    <name type="scientific">Lysinibacillus sphaericus</name>
    <name type="common">Bacillus sphaericus</name>
    <dbReference type="NCBI Taxonomy" id="1421"/>
    <lineage>
        <taxon>Bacteria</taxon>
        <taxon>Bacillati</taxon>
        <taxon>Bacillota</taxon>
        <taxon>Bacilli</taxon>
        <taxon>Bacillales</taxon>
        <taxon>Bacillaceae</taxon>
        <taxon>Lysinibacillus</taxon>
    </lineage>
</organism>
<accession>A0A2S0K194</accession>
<dbReference type="Proteomes" id="UP000255295">
    <property type="component" value="Unassembled WGS sequence"/>
</dbReference>
<reference evidence="1 3" key="1">
    <citation type="submission" date="2017-03" db="EMBL/GenBank/DDBJ databases">
        <title>The whole genome sequencing and assembly of Lysinibacillus sphaericus DSM 28T strain.</title>
        <authorList>
            <person name="Lee Y.-J."/>
            <person name="Yi H."/>
            <person name="Bahn Y.-S."/>
            <person name="Kim J.F."/>
            <person name="Lee D.-W."/>
        </authorList>
    </citation>
    <scope>NUCLEOTIDE SEQUENCE [LARGE SCALE GENOMIC DNA]</scope>
    <source>
        <strain evidence="1 3">DSM 28</strain>
    </source>
</reference>
<name>A0A2S0K194_LYSSH</name>
<dbReference type="InterPro" id="IPR028276">
    <property type="entry name" value="Imm68"/>
</dbReference>
<evidence type="ECO:0008006" key="5">
    <source>
        <dbReference type="Google" id="ProtNLM"/>
    </source>
</evidence>
<evidence type="ECO:0000313" key="3">
    <source>
        <dbReference type="Proteomes" id="UP000238825"/>
    </source>
</evidence>
<reference evidence="2 4" key="2">
    <citation type="submission" date="2018-06" db="EMBL/GenBank/DDBJ databases">
        <authorList>
            <consortium name="Pathogen Informatics"/>
            <person name="Doyle S."/>
        </authorList>
    </citation>
    <scope>NUCLEOTIDE SEQUENCE [LARGE SCALE GENOMIC DNA]</scope>
    <source>
        <strain evidence="2 4">NCTC10338</strain>
    </source>
</reference>
<proteinExistence type="predicted"/>
<evidence type="ECO:0000313" key="2">
    <source>
        <dbReference type="EMBL" id="SUV16949.1"/>
    </source>
</evidence>
<evidence type="ECO:0000313" key="1">
    <source>
        <dbReference type="EMBL" id="AVK97173.1"/>
    </source>
</evidence>
<gene>
    <name evidence="1" type="ORF">LS41612_13320</name>
    <name evidence="2" type="ORF">NCTC10338_02036</name>
</gene>
<dbReference type="RefSeq" id="WP_024363666.1">
    <property type="nucleotide sequence ID" value="NZ_BJNS01000062.1"/>
</dbReference>
<dbReference type="EMBL" id="UFSZ01000001">
    <property type="protein sequence ID" value="SUV16949.1"/>
    <property type="molecule type" value="Genomic_DNA"/>
</dbReference>
<dbReference type="Pfam" id="PF15583">
    <property type="entry name" value="Imm68"/>
    <property type="match status" value="1"/>
</dbReference>
<dbReference type="EMBL" id="CP019980">
    <property type="protein sequence ID" value="AVK97173.1"/>
    <property type="molecule type" value="Genomic_DNA"/>
</dbReference>
<dbReference type="GeneID" id="48277174"/>
<protein>
    <recommendedName>
        <fullName evidence="5">Immunity protein 68</fullName>
    </recommendedName>
</protein>
<dbReference type="Proteomes" id="UP000238825">
    <property type="component" value="Chromosome"/>
</dbReference>